<accession>A0ABT3NZS0</accession>
<comment type="caution">
    <text evidence="4">The sequence shown here is derived from an EMBL/GenBank/DDBJ whole genome shotgun (WGS) entry which is preliminary data.</text>
</comment>
<protein>
    <submittedName>
        <fullName evidence="4">Ankyrin repeat domain-containing protein</fullName>
    </submittedName>
</protein>
<dbReference type="PROSITE" id="PS50088">
    <property type="entry name" value="ANK_REPEAT"/>
    <property type="match status" value="5"/>
</dbReference>
<keyword evidence="1" id="KW-0677">Repeat</keyword>
<dbReference type="EMBL" id="JAPFQI010000019">
    <property type="protein sequence ID" value="MCW8087656.1"/>
    <property type="molecule type" value="Genomic_DNA"/>
</dbReference>
<feature type="repeat" description="ANK" evidence="3">
    <location>
        <begin position="305"/>
        <end position="337"/>
    </location>
</feature>
<proteinExistence type="predicted"/>
<evidence type="ECO:0000313" key="4">
    <source>
        <dbReference type="EMBL" id="MCW8087656.1"/>
    </source>
</evidence>
<dbReference type="PRINTS" id="PR01415">
    <property type="entry name" value="ANKYRIN"/>
</dbReference>
<feature type="repeat" description="ANK" evidence="3">
    <location>
        <begin position="207"/>
        <end position="239"/>
    </location>
</feature>
<name>A0ABT3NZS0_9PROT</name>
<keyword evidence="5" id="KW-1185">Reference proteome</keyword>
<keyword evidence="2 3" id="KW-0040">ANK repeat</keyword>
<dbReference type="SUPFAM" id="SSF48403">
    <property type="entry name" value="Ankyrin repeat"/>
    <property type="match status" value="1"/>
</dbReference>
<organism evidence="4 5">
    <name type="scientific">Sabulicella glaciei</name>
    <dbReference type="NCBI Taxonomy" id="2984948"/>
    <lineage>
        <taxon>Bacteria</taxon>
        <taxon>Pseudomonadati</taxon>
        <taxon>Pseudomonadota</taxon>
        <taxon>Alphaproteobacteria</taxon>
        <taxon>Acetobacterales</taxon>
        <taxon>Acetobacteraceae</taxon>
        <taxon>Sabulicella</taxon>
    </lineage>
</organism>
<gene>
    <name evidence="4" type="ORF">OF850_18695</name>
</gene>
<dbReference type="PANTHER" id="PTHR24198">
    <property type="entry name" value="ANKYRIN REPEAT AND PROTEIN KINASE DOMAIN-CONTAINING PROTEIN"/>
    <property type="match status" value="1"/>
</dbReference>
<dbReference type="Proteomes" id="UP001526430">
    <property type="component" value="Unassembled WGS sequence"/>
</dbReference>
<evidence type="ECO:0000256" key="1">
    <source>
        <dbReference type="ARBA" id="ARBA00022737"/>
    </source>
</evidence>
<dbReference type="InterPro" id="IPR036770">
    <property type="entry name" value="Ankyrin_rpt-contain_sf"/>
</dbReference>
<dbReference type="PROSITE" id="PS50297">
    <property type="entry name" value="ANK_REP_REGION"/>
    <property type="match status" value="5"/>
</dbReference>
<evidence type="ECO:0000256" key="3">
    <source>
        <dbReference type="PROSITE-ProRule" id="PRU00023"/>
    </source>
</evidence>
<feature type="repeat" description="ANK" evidence="3">
    <location>
        <begin position="110"/>
        <end position="142"/>
    </location>
</feature>
<feature type="repeat" description="ANK" evidence="3">
    <location>
        <begin position="77"/>
        <end position="109"/>
    </location>
</feature>
<evidence type="ECO:0000313" key="5">
    <source>
        <dbReference type="Proteomes" id="UP001526430"/>
    </source>
</evidence>
<dbReference type="PANTHER" id="PTHR24198:SF165">
    <property type="entry name" value="ANKYRIN REPEAT-CONTAINING PROTEIN-RELATED"/>
    <property type="match status" value="1"/>
</dbReference>
<feature type="repeat" description="ANK" evidence="3">
    <location>
        <begin position="276"/>
        <end position="304"/>
    </location>
</feature>
<reference evidence="4 5" key="1">
    <citation type="submission" date="2022-10" db="EMBL/GenBank/DDBJ databases">
        <title>Roseococcus glaciei nov., sp. nov., isolated from glacier.</title>
        <authorList>
            <person name="Liu Q."/>
            <person name="Xin Y.-H."/>
        </authorList>
    </citation>
    <scope>NUCLEOTIDE SEQUENCE [LARGE SCALE GENOMIC DNA]</scope>
    <source>
        <strain evidence="4 5">MDT2-1-1</strain>
    </source>
</reference>
<dbReference type="Pfam" id="PF12796">
    <property type="entry name" value="Ank_2"/>
    <property type="match status" value="3"/>
</dbReference>
<dbReference type="RefSeq" id="WP_301591863.1">
    <property type="nucleotide sequence ID" value="NZ_JAPFQI010000019.1"/>
</dbReference>
<dbReference type="Gene3D" id="1.25.40.20">
    <property type="entry name" value="Ankyrin repeat-containing domain"/>
    <property type="match status" value="2"/>
</dbReference>
<dbReference type="SMART" id="SM00248">
    <property type="entry name" value="ANK"/>
    <property type="match status" value="9"/>
</dbReference>
<dbReference type="InterPro" id="IPR002110">
    <property type="entry name" value="Ankyrin_rpt"/>
</dbReference>
<sequence length="371" mass="40671">MSAIIDIKDESGCPAARFINALEQGFKGAARNCLADQNFDPNFGDGAVLRSTIKLGYLDLIDDVLSKGANPNLACPDRRTALFFALENEYFDVAETLLRNGAEISARDKFGWTPLIWASIKGYPRIVEFLVEKGADLHICSEDGWNALTGAFFKQHQFIVDYLTKHGARFGRKYKEAALLSAYQYGAYHVVRQLIQDGVNVNIGSSDGEPLLISVLHRGDADILQLLLDAGADMNMRDKEGNPALLSAIHRAQYRLASTLVQSGASVNVKGPYWAPIHIAAERGQLELCRILLAAGAAVDQLGHDGHTALMRACQQKHLDVVELLLSQGADPNLRQKEEKSSLALAGYGFRTLSDHQNSIIRLLMERGAKP</sequence>
<evidence type="ECO:0000256" key="2">
    <source>
        <dbReference type="ARBA" id="ARBA00023043"/>
    </source>
</evidence>